<dbReference type="PROSITE" id="PS01056">
    <property type="entry name" value="DNA_LIGASE_N2"/>
    <property type="match status" value="1"/>
</dbReference>
<dbReference type="NCBIfam" id="TIGR00575">
    <property type="entry name" value="dnlj"/>
    <property type="match status" value="1"/>
</dbReference>
<dbReference type="PANTHER" id="PTHR23389">
    <property type="entry name" value="CHROMOSOME TRANSMISSION FIDELITY FACTOR 18"/>
    <property type="match status" value="1"/>
</dbReference>
<dbReference type="Pfam" id="PF01653">
    <property type="entry name" value="DNA_ligase_aden"/>
    <property type="match status" value="1"/>
</dbReference>
<keyword evidence="7 15" id="KW-0227">DNA damage</keyword>
<keyword evidence="9 15" id="KW-0460">Magnesium</keyword>
<dbReference type="RefSeq" id="WP_093689242.1">
    <property type="nucleotide sequence ID" value="NZ_FNBU01000008.1"/>
</dbReference>
<dbReference type="GO" id="GO:0005829">
    <property type="term" value="C:cytosol"/>
    <property type="evidence" value="ECO:0007669"/>
    <property type="project" value="TreeGrafter"/>
</dbReference>
<dbReference type="Pfam" id="PF03120">
    <property type="entry name" value="OB_DNA_ligase"/>
    <property type="match status" value="1"/>
</dbReference>
<evidence type="ECO:0000256" key="14">
    <source>
        <dbReference type="ARBA" id="ARBA00060881"/>
    </source>
</evidence>
<dbReference type="FunFam" id="1.10.150.20:FF:000007">
    <property type="entry name" value="DNA ligase"/>
    <property type="match status" value="1"/>
</dbReference>
<dbReference type="Gene3D" id="1.10.287.610">
    <property type="entry name" value="Helix hairpin bin"/>
    <property type="match status" value="1"/>
</dbReference>
<comment type="catalytic activity">
    <reaction evidence="13 15 16">
        <text>NAD(+) + (deoxyribonucleotide)n-3'-hydroxyl + 5'-phospho-(deoxyribonucleotide)m = (deoxyribonucleotide)n+m + AMP + beta-nicotinamide D-nucleotide.</text>
        <dbReference type="EC" id="6.5.1.2"/>
    </reaction>
</comment>
<evidence type="ECO:0000256" key="9">
    <source>
        <dbReference type="ARBA" id="ARBA00022842"/>
    </source>
</evidence>
<feature type="binding site" evidence="15">
    <location>
        <begin position="89"/>
        <end position="90"/>
    </location>
    <ligand>
        <name>NAD(+)</name>
        <dbReference type="ChEBI" id="CHEBI:57540"/>
    </ligand>
</feature>
<name>A0A1G7KG48_9FIRM</name>
<feature type="binding site" evidence="15">
    <location>
        <position position="180"/>
    </location>
    <ligand>
        <name>NAD(+)</name>
        <dbReference type="ChEBI" id="CHEBI:57540"/>
    </ligand>
</feature>
<dbReference type="SMART" id="SM00292">
    <property type="entry name" value="BRCT"/>
    <property type="match status" value="1"/>
</dbReference>
<keyword evidence="10 15" id="KW-0520">NAD</keyword>
<dbReference type="Pfam" id="PF14520">
    <property type="entry name" value="HHH_5"/>
    <property type="match status" value="1"/>
</dbReference>
<dbReference type="FunFam" id="3.30.470.30:FF:000001">
    <property type="entry name" value="DNA ligase"/>
    <property type="match status" value="1"/>
</dbReference>
<evidence type="ECO:0000256" key="1">
    <source>
        <dbReference type="ARBA" id="ARBA00004067"/>
    </source>
</evidence>
<feature type="binding site" evidence="15">
    <location>
        <position position="143"/>
    </location>
    <ligand>
        <name>NAD(+)</name>
        <dbReference type="ChEBI" id="CHEBI:57540"/>
    </ligand>
</feature>
<evidence type="ECO:0000256" key="5">
    <source>
        <dbReference type="ARBA" id="ARBA00022705"/>
    </source>
</evidence>
<dbReference type="Gene3D" id="1.10.150.20">
    <property type="entry name" value="5' to 3' exonuclease, C-terminal subdomain"/>
    <property type="match status" value="2"/>
</dbReference>
<evidence type="ECO:0000256" key="3">
    <source>
        <dbReference type="ARBA" id="ARBA00013308"/>
    </source>
</evidence>
<dbReference type="FunFam" id="1.10.287.610:FF:000002">
    <property type="entry name" value="DNA ligase"/>
    <property type="match status" value="1"/>
</dbReference>
<evidence type="ECO:0000256" key="15">
    <source>
        <dbReference type="HAMAP-Rule" id="MF_01588"/>
    </source>
</evidence>
<feature type="binding site" evidence="15">
    <location>
        <position position="320"/>
    </location>
    <ligand>
        <name>NAD(+)</name>
        <dbReference type="ChEBI" id="CHEBI:57540"/>
    </ligand>
</feature>
<evidence type="ECO:0000256" key="8">
    <source>
        <dbReference type="ARBA" id="ARBA00022833"/>
    </source>
</evidence>
<dbReference type="GO" id="GO:0003677">
    <property type="term" value="F:DNA binding"/>
    <property type="evidence" value="ECO:0007669"/>
    <property type="project" value="InterPro"/>
</dbReference>
<dbReference type="CDD" id="cd00114">
    <property type="entry name" value="LIGANc"/>
    <property type="match status" value="1"/>
</dbReference>
<evidence type="ECO:0000256" key="7">
    <source>
        <dbReference type="ARBA" id="ARBA00022763"/>
    </source>
</evidence>
<comment type="function">
    <text evidence="1 15">DNA ligase that catalyzes the formation of phosphodiester linkages between 5'-phosphoryl and 3'-hydroxyl groups in double-stranded DNA using NAD as a coenzyme and as the energy source for the reaction. It is essential for DNA replication and repair of damaged DNA.</text>
</comment>
<dbReference type="PIRSF" id="PIRSF001604">
    <property type="entry name" value="LigA"/>
    <property type="match status" value="1"/>
</dbReference>
<evidence type="ECO:0000256" key="2">
    <source>
        <dbReference type="ARBA" id="ARBA00012722"/>
    </source>
</evidence>
<dbReference type="Proteomes" id="UP000243333">
    <property type="component" value="Unassembled WGS sequence"/>
</dbReference>
<dbReference type="Gene3D" id="3.30.470.30">
    <property type="entry name" value="DNA ligase/mRNA capping enzyme"/>
    <property type="match status" value="1"/>
</dbReference>
<dbReference type="Pfam" id="PF03119">
    <property type="entry name" value="DNA_ligase_ZBD"/>
    <property type="match status" value="1"/>
</dbReference>
<evidence type="ECO:0000256" key="6">
    <source>
        <dbReference type="ARBA" id="ARBA00022723"/>
    </source>
</evidence>
<evidence type="ECO:0000256" key="11">
    <source>
        <dbReference type="ARBA" id="ARBA00023204"/>
    </source>
</evidence>
<feature type="binding site" evidence="15">
    <location>
        <position position="296"/>
    </location>
    <ligand>
        <name>NAD(+)</name>
        <dbReference type="ChEBI" id="CHEBI:57540"/>
    </ligand>
</feature>
<evidence type="ECO:0000256" key="10">
    <source>
        <dbReference type="ARBA" id="ARBA00023027"/>
    </source>
</evidence>
<dbReference type="GO" id="GO:0003911">
    <property type="term" value="F:DNA ligase (NAD+) activity"/>
    <property type="evidence" value="ECO:0007669"/>
    <property type="project" value="UniProtKB-UniRule"/>
</dbReference>
<accession>A0A1G7KG48</accession>
<dbReference type="InterPro" id="IPR001357">
    <property type="entry name" value="BRCT_dom"/>
</dbReference>
<evidence type="ECO:0000313" key="19">
    <source>
        <dbReference type="Proteomes" id="UP000243333"/>
    </source>
</evidence>
<keyword evidence="5 15" id="KW-0235">DNA replication</keyword>
<comment type="similarity">
    <text evidence="14 15">Belongs to the NAD-dependent DNA ligase family. LigA subfamily.</text>
</comment>
<dbReference type="InterPro" id="IPR033136">
    <property type="entry name" value="DNA_ligase_CS"/>
</dbReference>
<evidence type="ECO:0000256" key="4">
    <source>
        <dbReference type="ARBA" id="ARBA00022598"/>
    </source>
</evidence>
<dbReference type="PANTHER" id="PTHR23389:SF9">
    <property type="entry name" value="DNA LIGASE"/>
    <property type="match status" value="1"/>
</dbReference>
<keyword evidence="8 15" id="KW-0862">Zinc</keyword>
<evidence type="ECO:0000313" key="18">
    <source>
        <dbReference type="EMBL" id="SDF35984.1"/>
    </source>
</evidence>
<gene>
    <name evidence="15" type="primary">ligA</name>
    <name evidence="18" type="ORF">SAMN05660235_01309</name>
</gene>
<dbReference type="SUPFAM" id="SSF47781">
    <property type="entry name" value="RuvA domain 2-like"/>
    <property type="match status" value="1"/>
</dbReference>
<dbReference type="Pfam" id="PF00533">
    <property type="entry name" value="BRCT"/>
    <property type="match status" value="1"/>
</dbReference>
<dbReference type="OrthoDB" id="9759736at2"/>
<dbReference type="Gene3D" id="6.20.10.30">
    <property type="match status" value="1"/>
</dbReference>
<dbReference type="PROSITE" id="PS50172">
    <property type="entry name" value="BRCT"/>
    <property type="match status" value="1"/>
</dbReference>
<evidence type="ECO:0000259" key="17">
    <source>
        <dbReference type="PROSITE" id="PS50172"/>
    </source>
</evidence>
<dbReference type="GO" id="GO:0046872">
    <property type="term" value="F:metal ion binding"/>
    <property type="evidence" value="ECO:0007669"/>
    <property type="project" value="UniProtKB-KW"/>
</dbReference>
<feature type="binding site" evidence="15">
    <location>
        <position position="120"/>
    </location>
    <ligand>
        <name>NAD(+)</name>
        <dbReference type="ChEBI" id="CHEBI:57540"/>
    </ligand>
</feature>
<dbReference type="InterPro" id="IPR001679">
    <property type="entry name" value="DNA_ligase"/>
</dbReference>
<evidence type="ECO:0000256" key="16">
    <source>
        <dbReference type="RuleBase" id="RU000618"/>
    </source>
</evidence>
<feature type="binding site" evidence="15">
    <location>
        <position position="437"/>
    </location>
    <ligand>
        <name>Zn(2+)</name>
        <dbReference type="ChEBI" id="CHEBI:29105"/>
    </ligand>
</feature>
<dbReference type="EC" id="6.5.1.2" evidence="2 15"/>
<dbReference type="GO" id="GO:0006281">
    <property type="term" value="P:DNA repair"/>
    <property type="evidence" value="ECO:0007669"/>
    <property type="project" value="UniProtKB-KW"/>
</dbReference>
<dbReference type="InterPro" id="IPR004149">
    <property type="entry name" value="Znf_DNAligase_C4"/>
</dbReference>
<dbReference type="Pfam" id="PF12826">
    <property type="entry name" value="HHH_2"/>
    <property type="match status" value="1"/>
</dbReference>
<keyword evidence="6 15" id="KW-0479">Metal-binding</keyword>
<dbReference type="HAMAP" id="MF_01588">
    <property type="entry name" value="DNA_ligase_A"/>
    <property type="match status" value="1"/>
</dbReference>
<feature type="binding site" evidence="15">
    <location>
        <position position="432"/>
    </location>
    <ligand>
        <name>Zn(2+)</name>
        <dbReference type="ChEBI" id="CHEBI:29105"/>
    </ligand>
</feature>
<dbReference type="InterPro" id="IPR041663">
    <property type="entry name" value="DisA/LigA_HHH"/>
</dbReference>
<comment type="cofactor">
    <cofactor evidence="15">
        <name>Mg(2+)</name>
        <dbReference type="ChEBI" id="CHEBI:18420"/>
    </cofactor>
    <cofactor evidence="15">
        <name>Mn(2+)</name>
        <dbReference type="ChEBI" id="CHEBI:29035"/>
    </cofactor>
</comment>
<dbReference type="Gene3D" id="3.40.50.10190">
    <property type="entry name" value="BRCT domain"/>
    <property type="match status" value="1"/>
</dbReference>
<dbReference type="InterPro" id="IPR010994">
    <property type="entry name" value="RuvA_2-like"/>
</dbReference>
<evidence type="ECO:0000256" key="12">
    <source>
        <dbReference type="ARBA" id="ARBA00023211"/>
    </source>
</evidence>
<feature type="active site" description="N6-AMP-lysine intermediate" evidence="15">
    <location>
        <position position="122"/>
    </location>
</feature>
<feature type="binding site" evidence="15">
    <location>
        <position position="414"/>
    </location>
    <ligand>
        <name>Zn(2+)</name>
        <dbReference type="ChEBI" id="CHEBI:29105"/>
    </ligand>
</feature>
<feature type="binding site" evidence="15">
    <location>
        <position position="417"/>
    </location>
    <ligand>
        <name>Zn(2+)</name>
        <dbReference type="ChEBI" id="CHEBI:29105"/>
    </ligand>
</feature>
<dbReference type="SUPFAM" id="SSF52113">
    <property type="entry name" value="BRCT domain"/>
    <property type="match status" value="1"/>
</dbReference>
<dbReference type="InterPro" id="IPR018239">
    <property type="entry name" value="DNA_ligase_AS"/>
</dbReference>
<evidence type="ECO:0000256" key="13">
    <source>
        <dbReference type="ARBA" id="ARBA00034005"/>
    </source>
</evidence>
<sequence length="674" mass="73394">MQAAIPATLEQAAREAEELRRQIHYHNHRYYVLDAPEISDAEFDALMRRLIAIEQVYPSLITPDSPTQRVGGAPAEGFDRTLHLTPMLSLANAFSAEDLRAFDNRVRSGLGTDRVEYVVELKIDGLAVNLVYEAGRLVRGATRGDGQYGEDVTANVRTIRSVPLVLPIANPPALLEVRGEVYMPRREFDRLNDERQAAGEALFANPRNAAAGSLRQLDPRVTARRALDIFVYATGRREGLEADTHAQTLEALAALGFKVNPYYRVFGSIEEVIDYCHSWSERRVDLPYDIDGLVIKLNSLAGQARLGATAKDPRWAIAFKFPAEQATTIVEDIFVRVGRTGVLTPTAQLRPVRLAGSTVSRATLHNEDYIRDKDIRIGDTVIIHKAGEVIPEVVSVVASRRTGRERPFVMPDRCPECGGPVVREQGEAAHKCVNSACPAMLREGLIHFVSRDAMNIEGLGPAVIGSLLDAGLVRDAADLYALRLDDLTKLDRMGPKSAQNLLQAIEASKEAGLARLLFALGIRFVGAKAASTLARHFGSIHALEKATATELMALEEIGPRIAESVAAYFADPQNIALVRKLEAAGVKVTEERPAADRQTLAGITFVLTGTLATMTRAEATELIESRGGKVSSSVSKKTNYVVAGEEAGSKLAKARELGIPVLTEDEFKKLVGDA</sequence>
<dbReference type="STRING" id="1123285.SAMN05660235_01309"/>
<organism evidence="18 19">
    <name type="scientific">Sporolituus thermophilus DSM 23256</name>
    <dbReference type="NCBI Taxonomy" id="1123285"/>
    <lineage>
        <taxon>Bacteria</taxon>
        <taxon>Bacillati</taxon>
        <taxon>Bacillota</taxon>
        <taxon>Negativicutes</taxon>
        <taxon>Selenomonadales</taxon>
        <taxon>Sporomusaceae</taxon>
        <taxon>Sporolituus</taxon>
    </lineage>
</organism>
<dbReference type="InterPro" id="IPR003583">
    <property type="entry name" value="Hlx-hairpin-Hlx_DNA-bd_motif"/>
</dbReference>
<dbReference type="InterPro" id="IPR036420">
    <property type="entry name" value="BRCT_dom_sf"/>
</dbReference>
<dbReference type="PROSITE" id="PS01055">
    <property type="entry name" value="DNA_LIGASE_N1"/>
    <property type="match status" value="1"/>
</dbReference>
<dbReference type="FunFam" id="1.10.150.20:FF:000006">
    <property type="entry name" value="DNA ligase"/>
    <property type="match status" value="1"/>
</dbReference>
<dbReference type="SMART" id="SM00278">
    <property type="entry name" value="HhH1"/>
    <property type="match status" value="3"/>
</dbReference>
<dbReference type="InterPro" id="IPR004150">
    <property type="entry name" value="NAD_DNA_ligase_OB"/>
</dbReference>
<dbReference type="Gene3D" id="2.40.50.140">
    <property type="entry name" value="Nucleic acid-binding proteins"/>
    <property type="match status" value="1"/>
</dbReference>
<keyword evidence="19" id="KW-1185">Reference proteome</keyword>
<protein>
    <recommendedName>
        <fullName evidence="3 15">DNA ligase</fullName>
        <ecNumber evidence="2 15">6.5.1.2</ecNumber>
    </recommendedName>
    <alternativeName>
        <fullName evidence="15">Polydeoxyribonucleotide synthase [NAD(+)]</fullName>
    </alternativeName>
</protein>
<keyword evidence="11 15" id="KW-0234">DNA repair</keyword>
<dbReference type="SUPFAM" id="SSF56091">
    <property type="entry name" value="DNA ligase/mRNA capping enzyme, catalytic domain"/>
    <property type="match status" value="1"/>
</dbReference>
<dbReference type="FunFam" id="2.40.50.140:FF:000012">
    <property type="entry name" value="DNA ligase"/>
    <property type="match status" value="1"/>
</dbReference>
<dbReference type="SUPFAM" id="SSF50249">
    <property type="entry name" value="Nucleic acid-binding proteins"/>
    <property type="match status" value="1"/>
</dbReference>
<proteinExistence type="inferred from homology"/>
<dbReference type="NCBIfam" id="NF005932">
    <property type="entry name" value="PRK07956.1"/>
    <property type="match status" value="1"/>
</dbReference>
<dbReference type="InterPro" id="IPR012340">
    <property type="entry name" value="NA-bd_OB-fold"/>
</dbReference>
<dbReference type="InterPro" id="IPR013839">
    <property type="entry name" value="DNAligase_adenylation"/>
</dbReference>
<feature type="domain" description="BRCT" evidence="17">
    <location>
        <begin position="595"/>
        <end position="674"/>
    </location>
</feature>
<dbReference type="CDD" id="cd17748">
    <property type="entry name" value="BRCT_DNA_ligase_like"/>
    <property type="match status" value="1"/>
</dbReference>
<keyword evidence="12 15" id="KW-0464">Manganese</keyword>
<dbReference type="SMART" id="SM00532">
    <property type="entry name" value="LIGANc"/>
    <property type="match status" value="1"/>
</dbReference>
<dbReference type="GO" id="GO:0006260">
    <property type="term" value="P:DNA replication"/>
    <property type="evidence" value="ECO:0007669"/>
    <property type="project" value="UniProtKB-KW"/>
</dbReference>
<keyword evidence="4 15" id="KW-0436">Ligase</keyword>
<feature type="binding site" evidence="15">
    <location>
        <begin position="40"/>
        <end position="44"/>
    </location>
    <ligand>
        <name>NAD(+)</name>
        <dbReference type="ChEBI" id="CHEBI:57540"/>
    </ligand>
</feature>
<dbReference type="EMBL" id="FNBU01000008">
    <property type="protein sequence ID" value="SDF35984.1"/>
    <property type="molecule type" value="Genomic_DNA"/>
</dbReference>
<dbReference type="AlphaFoldDB" id="A0A1G7KG48"/>
<dbReference type="InterPro" id="IPR013840">
    <property type="entry name" value="DNAligase_N"/>
</dbReference>
<reference evidence="19" key="1">
    <citation type="submission" date="2016-10" db="EMBL/GenBank/DDBJ databases">
        <authorList>
            <person name="Varghese N."/>
            <person name="Submissions S."/>
        </authorList>
    </citation>
    <scope>NUCLEOTIDE SEQUENCE [LARGE SCALE GENOMIC DNA]</scope>
    <source>
        <strain evidence="19">DSM 23256</strain>
    </source>
</reference>